<dbReference type="RefSeq" id="WP_281766014.1">
    <property type="nucleotide sequence ID" value="NZ_BRVO01000003.1"/>
</dbReference>
<comment type="caution">
    <text evidence="3">The sequence shown here is derived from an EMBL/GenBank/DDBJ whole genome shotgun (WGS) entry which is preliminary data.</text>
</comment>
<accession>A0ABQ5MMR4</accession>
<proteinExistence type="predicted"/>
<dbReference type="EMBL" id="BRVO01000003">
    <property type="protein sequence ID" value="GLB50390.1"/>
    <property type="molecule type" value="Genomic_DNA"/>
</dbReference>
<feature type="transmembrane region" description="Helical" evidence="2">
    <location>
        <begin position="67"/>
        <end position="87"/>
    </location>
</feature>
<feature type="compositionally biased region" description="Basic residues" evidence="1">
    <location>
        <begin position="12"/>
        <end position="22"/>
    </location>
</feature>
<sequence length="97" mass="11265">MGFAVDGQRSQKANKRKHKSKLKRYENKTGAHYTSSKSKYKTIDKEKLAKFSEGFQLKQKAIRKKQLTAFGIIFGVLLCALIYFLFFHEMNYHSLLG</sequence>
<evidence type="ECO:0000313" key="3">
    <source>
        <dbReference type="EMBL" id="GLB50390.1"/>
    </source>
</evidence>
<dbReference type="Proteomes" id="UP001143543">
    <property type="component" value="Unassembled WGS sequence"/>
</dbReference>
<evidence type="ECO:0000256" key="1">
    <source>
        <dbReference type="SAM" id="MobiDB-lite"/>
    </source>
</evidence>
<evidence type="ECO:0000256" key="2">
    <source>
        <dbReference type="SAM" id="Phobius"/>
    </source>
</evidence>
<gene>
    <name evidence="3" type="ORF">Y10_27580</name>
</gene>
<name>A0ABQ5MMR4_9FLAO</name>
<protein>
    <recommendedName>
        <fullName evidence="5">Triple QxxK/R motif-containing protein</fullName>
    </recommendedName>
</protein>
<evidence type="ECO:0008006" key="5">
    <source>
        <dbReference type="Google" id="ProtNLM"/>
    </source>
</evidence>
<evidence type="ECO:0000313" key="4">
    <source>
        <dbReference type="Proteomes" id="UP001143543"/>
    </source>
</evidence>
<organism evidence="3 4">
    <name type="scientific">Neptunitalea lumnitzerae</name>
    <dbReference type="NCBI Taxonomy" id="2965509"/>
    <lineage>
        <taxon>Bacteria</taxon>
        <taxon>Pseudomonadati</taxon>
        <taxon>Bacteroidota</taxon>
        <taxon>Flavobacteriia</taxon>
        <taxon>Flavobacteriales</taxon>
        <taxon>Flavobacteriaceae</taxon>
        <taxon>Neptunitalea</taxon>
    </lineage>
</organism>
<keyword evidence="2" id="KW-0812">Transmembrane</keyword>
<keyword evidence="2" id="KW-1133">Transmembrane helix</keyword>
<keyword evidence="2" id="KW-0472">Membrane</keyword>
<keyword evidence="4" id="KW-1185">Reference proteome</keyword>
<reference evidence="3" key="1">
    <citation type="submission" date="2022-07" db="EMBL/GenBank/DDBJ databases">
        <title>Taxonomy of Novel Oxalotrophic and Methylotrophic Bacteria.</title>
        <authorList>
            <person name="Sahin N."/>
            <person name="Tani A."/>
        </authorList>
    </citation>
    <scope>NUCLEOTIDE SEQUENCE</scope>
    <source>
        <strain evidence="3">Y10</strain>
    </source>
</reference>
<feature type="region of interest" description="Disordered" evidence="1">
    <location>
        <begin position="1"/>
        <end position="38"/>
    </location>
</feature>